<name>A0A433VDS3_9CYAN</name>
<dbReference type="OrthoDB" id="451633at2"/>
<dbReference type="RefSeq" id="WP_127082884.1">
    <property type="nucleotide sequence ID" value="NZ_RSCL01000011.1"/>
</dbReference>
<evidence type="ECO:0000313" key="2">
    <source>
        <dbReference type="Proteomes" id="UP000271624"/>
    </source>
</evidence>
<evidence type="ECO:0000313" key="1">
    <source>
        <dbReference type="EMBL" id="RUT04262.1"/>
    </source>
</evidence>
<dbReference type="SUPFAM" id="SSF88946">
    <property type="entry name" value="Sigma2 domain of RNA polymerase sigma factors"/>
    <property type="match status" value="1"/>
</dbReference>
<dbReference type="GO" id="GO:0003700">
    <property type="term" value="F:DNA-binding transcription factor activity"/>
    <property type="evidence" value="ECO:0007669"/>
    <property type="project" value="InterPro"/>
</dbReference>
<dbReference type="Proteomes" id="UP000271624">
    <property type="component" value="Unassembled WGS sequence"/>
</dbReference>
<reference evidence="1" key="1">
    <citation type="submission" date="2018-12" db="EMBL/GenBank/DDBJ databases">
        <authorList>
            <person name="Will S."/>
            <person name="Neumann-Schaal M."/>
            <person name="Henke P."/>
        </authorList>
    </citation>
    <scope>NUCLEOTIDE SEQUENCE</scope>
    <source>
        <strain evidence="1">PCC 7102</strain>
    </source>
</reference>
<accession>A0A433VDS3</accession>
<dbReference type="Gene3D" id="1.10.1740.10">
    <property type="match status" value="1"/>
</dbReference>
<evidence type="ECO:0008006" key="3">
    <source>
        <dbReference type="Google" id="ProtNLM"/>
    </source>
</evidence>
<protein>
    <recommendedName>
        <fullName evidence="3">Sigma-70 family RNA polymerase sigma factor</fullName>
    </recommendedName>
</protein>
<gene>
    <name evidence="1" type="ORF">DSM106972_044900</name>
</gene>
<proteinExistence type="predicted"/>
<organism evidence="1 2">
    <name type="scientific">Dulcicalothrix desertica PCC 7102</name>
    <dbReference type="NCBI Taxonomy" id="232991"/>
    <lineage>
        <taxon>Bacteria</taxon>
        <taxon>Bacillati</taxon>
        <taxon>Cyanobacteriota</taxon>
        <taxon>Cyanophyceae</taxon>
        <taxon>Nostocales</taxon>
        <taxon>Calotrichaceae</taxon>
        <taxon>Dulcicalothrix</taxon>
    </lineage>
</organism>
<comment type="caution">
    <text evidence="1">The sequence shown here is derived from an EMBL/GenBank/DDBJ whole genome shotgun (WGS) entry which is preliminary data.</text>
</comment>
<keyword evidence="2" id="KW-1185">Reference proteome</keyword>
<dbReference type="EMBL" id="RSCL01000011">
    <property type="protein sequence ID" value="RUT04262.1"/>
    <property type="molecule type" value="Genomic_DNA"/>
</dbReference>
<reference evidence="1" key="2">
    <citation type="journal article" date="2019" name="Genome Biol. Evol.">
        <title>Day and night: Metabolic profiles and evolutionary relationships of six axenic non-marine cyanobacteria.</title>
        <authorList>
            <person name="Will S.E."/>
            <person name="Henke P."/>
            <person name="Boedeker C."/>
            <person name="Huang S."/>
            <person name="Brinkmann H."/>
            <person name="Rohde M."/>
            <person name="Jarek M."/>
            <person name="Friedl T."/>
            <person name="Seufert S."/>
            <person name="Schumacher M."/>
            <person name="Overmann J."/>
            <person name="Neumann-Schaal M."/>
            <person name="Petersen J."/>
        </authorList>
    </citation>
    <scope>NUCLEOTIDE SEQUENCE [LARGE SCALE GENOMIC DNA]</scope>
    <source>
        <strain evidence="1">PCC 7102</strain>
    </source>
</reference>
<dbReference type="AlphaFoldDB" id="A0A433VDS3"/>
<sequence>MCELAEQMRQLAMEAQNNSSNSVARRKALNSLVKLIQGSGLLTRQQSWSQLPNFEEIYQEAVNDALVKFCKDIEKYSPQYPVMAWVNHIFRWCFLDAVSRYRERTPICSFDEEAAEERLFKDLLEGEGQSKEDANLFRDFIESDPEGILRDLHIRRDRNTNLQKILIFLCEGREWKDISTKSGHPIPTLSSFYQRSIKKRNVVEYCRKYLQ</sequence>
<dbReference type="GO" id="GO:0006352">
    <property type="term" value="P:DNA-templated transcription initiation"/>
    <property type="evidence" value="ECO:0007669"/>
    <property type="project" value="InterPro"/>
</dbReference>
<dbReference type="InterPro" id="IPR013325">
    <property type="entry name" value="RNA_pol_sigma_r2"/>
</dbReference>